<dbReference type="NCBIfam" id="TIGR00254">
    <property type="entry name" value="GGDEF"/>
    <property type="match status" value="1"/>
</dbReference>
<evidence type="ECO:0000313" key="3">
    <source>
        <dbReference type="EMBL" id="NMF87103.1"/>
    </source>
</evidence>
<dbReference type="InterPro" id="IPR035919">
    <property type="entry name" value="EAL_sf"/>
</dbReference>
<evidence type="ECO:0000313" key="4">
    <source>
        <dbReference type="Proteomes" id="UP000652074"/>
    </source>
</evidence>
<proteinExistence type="predicted"/>
<dbReference type="Pfam" id="PF00990">
    <property type="entry name" value="GGDEF"/>
    <property type="match status" value="1"/>
</dbReference>
<dbReference type="InterPro" id="IPR001633">
    <property type="entry name" value="EAL_dom"/>
</dbReference>
<evidence type="ECO:0000259" key="1">
    <source>
        <dbReference type="PROSITE" id="PS50883"/>
    </source>
</evidence>
<protein>
    <submittedName>
        <fullName evidence="3">EAL domain-containing protein</fullName>
    </submittedName>
</protein>
<name>A0ABX1MKD1_9RHOO</name>
<dbReference type="SUPFAM" id="SSF55073">
    <property type="entry name" value="Nucleotide cyclase"/>
    <property type="match status" value="1"/>
</dbReference>
<dbReference type="CDD" id="cd01948">
    <property type="entry name" value="EAL"/>
    <property type="match status" value="1"/>
</dbReference>
<feature type="domain" description="EAL" evidence="1">
    <location>
        <begin position="386"/>
        <end position="639"/>
    </location>
</feature>
<dbReference type="SMART" id="SM00267">
    <property type="entry name" value="GGDEF"/>
    <property type="match status" value="1"/>
</dbReference>
<dbReference type="Pfam" id="PF13185">
    <property type="entry name" value="GAF_2"/>
    <property type="match status" value="1"/>
</dbReference>
<dbReference type="CDD" id="cd01949">
    <property type="entry name" value="GGDEF"/>
    <property type="match status" value="1"/>
</dbReference>
<evidence type="ECO:0000259" key="2">
    <source>
        <dbReference type="PROSITE" id="PS50887"/>
    </source>
</evidence>
<dbReference type="PANTHER" id="PTHR44757">
    <property type="entry name" value="DIGUANYLATE CYCLASE DGCP"/>
    <property type="match status" value="1"/>
</dbReference>
<comment type="caution">
    <text evidence="3">The sequence shown here is derived from an EMBL/GenBank/DDBJ whole genome shotgun (WGS) entry which is preliminary data.</text>
</comment>
<accession>A0ABX1MKD1</accession>
<dbReference type="InterPro" id="IPR029016">
    <property type="entry name" value="GAF-like_dom_sf"/>
</dbReference>
<organism evidence="3 4">
    <name type="scientific">Aromatoleum petrolei</name>
    <dbReference type="NCBI Taxonomy" id="76116"/>
    <lineage>
        <taxon>Bacteria</taxon>
        <taxon>Pseudomonadati</taxon>
        <taxon>Pseudomonadota</taxon>
        <taxon>Betaproteobacteria</taxon>
        <taxon>Rhodocyclales</taxon>
        <taxon>Rhodocyclaceae</taxon>
        <taxon>Aromatoleum</taxon>
    </lineage>
</organism>
<dbReference type="SUPFAM" id="SSF55781">
    <property type="entry name" value="GAF domain-like"/>
    <property type="match status" value="1"/>
</dbReference>
<dbReference type="PROSITE" id="PS50887">
    <property type="entry name" value="GGDEF"/>
    <property type="match status" value="1"/>
</dbReference>
<dbReference type="Proteomes" id="UP000652074">
    <property type="component" value="Unassembled WGS sequence"/>
</dbReference>
<dbReference type="EMBL" id="WTVR01000002">
    <property type="protein sequence ID" value="NMF87103.1"/>
    <property type="molecule type" value="Genomic_DNA"/>
</dbReference>
<keyword evidence="4" id="KW-1185">Reference proteome</keyword>
<dbReference type="Gene3D" id="3.30.450.40">
    <property type="match status" value="1"/>
</dbReference>
<dbReference type="InterPro" id="IPR029787">
    <property type="entry name" value="Nucleotide_cyclase"/>
</dbReference>
<gene>
    <name evidence="3" type="ORF">GPA26_01275</name>
</gene>
<dbReference type="SMART" id="SM00065">
    <property type="entry name" value="GAF"/>
    <property type="match status" value="1"/>
</dbReference>
<reference evidence="3 4" key="1">
    <citation type="submission" date="2019-12" db="EMBL/GenBank/DDBJ databases">
        <title>Comparative genomics gives insights into the taxonomy of the Azoarcus-Aromatoleum group and reveals separate origins of nif in the plant-associated Azoarcus and non-plant-associated Aromatoleum sub-groups.</title>
        <authorList>
            <person name="Lafos M."/>
            <person name="Maluk M."/>
            <person name="Batista M."/>
            <person name="Junghare M."/>
            <person name="Carmona M."/>
            <person name="Faoro H."/>
            <person name="Cruz L.M."/>
            <person name="Battistoni F."/>
            <person name="De Souza E."/>
            <person name="Pedrosa F."/>
            <person name="Chen W.-M."/>
            <person name="Poole P.S."/>
            <person name="Dixon R.A."/>
            <person name="James E.K."/>
        </authorList>
    </citation>
    <scope>NUCLEOTIDE SEQUENCE [LARGE SCALE GENOMIC DNA]</scope>
    <source>
        <strain evidence="3 4">ToN1</strain>
    </source>
</reference>
<dbReference type="InterPro" id="IPR003018">
    <property type="entry name" value="GAF"/>
</dbReference>
<dbReference type="Pfam" id="PF00563">
    <property type="entry name" value="EAL"/>
    <property type="match status" value="1"/>
</dbReference>
<dbReference type="SMART" id="SM00052">
    <property type="entry name" value="EAL"/>
    <property type="match status" value="1"/>
</dbReference>
<dbReference type="InterPro" id="IPR000160">
    <property type="entry name" value="GGDEF_dom"/>
</dbReference>
<sequence length="648" mass="70933">MMSTPANAQITRPNASATIADNEKELLRVNRALKTLSAGNRTLLRAGDEGELVNAMCRVIVEQGGYRMSYVGYVQHDERKSVSLAAFGFDDHYEQEEETLRNLYASWADNEFGHSVTGTSIRTGKPCIVRHLLTDPDHAPWRAEALRFRYESASAFPLHVDGEVIGTLGIAASDPDAFDEAEVKLLAELADDLAYGISNLRSRLRRQEAEATIHRMAYCDALTGLPNRASLCERFESVLATAVAQNQPLALMIVSLDHLQEVNDTLGYAQGDRLIQTFARRLIEAELAETVARVGEGEFALLLPNADSARSSATAQQLSKLLHTSIDVEGLAFDVHTHTGLALFPGHGADAEVLLRRARVAMRDAMQAGRDYAVFAPALDQEASRRLALMGELRHAIERHQLALQLQPKLHLASAAICGAEALVRWKHPLLGQVPTFEFITLAEQAGMITPVTHWVLEATFRERYAWHMAGIELPLSVNLSAHDLRDPTLLDKLKGLVETWGAKPGWIQLELTESALMVDASAAVETLHSLKRLGFQLAIDDFGAGYSSLGYLHRLPVDATKIDQSFVIPLVQNEDCATIVSSAAQMAHKLGFEVVAEGVESQDALRRVTELGCDIAQGHFVSHPMAADQFGAWRAASPWSSPASLAH</sequence>
<dbReference type="InterPro" id="IPR043128">
    <property type="entry name" value="Rev_trsase/Diguanyl_cyclase"/>
</dbReference>
<dbReference type="PANTHER" id="PTHR44757:SF2">
    <property type="entry name" value="BIOFILM ARCHITECTURE MAINTENANCE PROTEIN MBAA"/>
    <property type="match status" value="1"/>
</dbReference>
<dbReference type="Gene3D" id="3.20.20.450">
    <property type="entry name" value="EAL domain"/>
    <property type="match status" value="1"/>
</dbReference>
<dbReference type="PROSITE" id="PS50883">
    <property type="entry name" value="EAL"/>
    <property type="match status" value="1"/>
</dbReference>
<dbReference type="RefSeq" id="WP_169204555.1">
    <property type="nucleotide sequence ID" value="NZ_CP059560.1"/>
</dbReference>
<feature type="domain" description="GGDEF" evidence="2">
    <location>
        <begin position="247"/>
        <end position="378"/>
    </location>
</feature>
<dbReference type="Gene3D" id="3.30.70.270">
    <property type="match status" value="1"/>
</dbReference>
<dbReference type="SUPFAM" id="SSF141868">
    <property type="entry name" value="EAL domain-like"/>
    <property type="match status" value="1"/>
</dbReference>
<dbReference type="InterPro" id="IPR052155">
    <property type="entry name" value="Biofilm_reg_signaling"/>
</dbReference>